<dbReference type="InterPro" id="IPR053749">
    <property type="entry name" value="TA_system-associated_sf"/>
</dbReference>
<accession>A0A3M8AIK0</accession>
<dbReference type="EMBL" id="BJOD01000010">
    <property type="protein sequence ID" value="GED25120.1"/>
    <property type="molecule type" value="Genomic_DNA"/>
</dbReference>
<proteinExistence type="predicted"/>
<gene>
    <name evidence="1" type="ORF">BAG01nite_12220</name>
    <name evidence="2" type="ORF">EB820_20985</name>
</gene>
<dbReference type="EMBL" id="RHHN01000066">
    <property type="protein sequence ID" value="RNB51010.1"/>
    <property type="molecule type" value="Genomic_DNA"/>
</dbReference>
<dbReference type="Pfam" id="PF16800">
    <property type="entry name" value="Endopep_inhib"/>
    <property type="match status" value="1"/>
</dbReference>
<dbReference type="OrthoDB" id="2469621at2"/>
<organism evidence="2 3">
    <name type="scientific">Brevibacillus agri</name>
    <dbReference type="NCBI Taxonomy" id="51101"/>
    <lineage>
        <taxon>Bacteria</taxon>
        <taxon>Bacillati</taxon>
        <taxon>Bacillota</taxon>
        <taxon>Bacilli</taxon>
        <taxon>Bacillales</taxon>
        <taxon>Paenibacillaceae</taxon>
        <taxon>Brevibacillus</taxon>
    </lineage>
</organism>
<name>A0A3M8AIK0_9BACL</name>
<sequence>MKKKWVGVVRQAEQAFWTIVFSAQRRVGERGRILPKRFNSKNKIRRFLTRFMTPCLANRVIGNLDLRRIKGRLAVPVGDGIGAAPIVKSQILKKSERCVTLAVWFQFDPSDRFFLVYQLKKQPDGRWIVVGRHPLDYPFNRPGQLFRIVPGCCKPCVRGCKRVRRRVRRR</sequence>
<evidence type="ECO:0000313" key="4">
    <source>
        <dbReference type="Proteomes" id="UP000317180"/>
    </source>
</evidence>
<comment type="caution">
    <text evidence="2">The sequence shown here is derived from an EMBL/GenBank/DDBJ whole genome shotgun (WGS) entry which is preliminary data.</text>
</comment>
<dbReference type="GeneID" id="82810446"/>
<protein>
    <submittedName>
        <fullName evidence="2">Uncharacterized protein</fullName>
    </submittedName>
</protein>
<dbReference type="InterPro" id="IPR031841">
    <property type="entry name" value="Endopep_inhib"/>
</dbReference>
<evidence type="ECO:0000313" key="1">
    <source>
        <dbReference type="EMBL" id="GED25120.1"/>
    </source>
</evidence>
<reference evidence="2 3" key="1">
    <citation type="submission" date="2018-10" db="EMBL/GenBank/DDBJ databases">
        <title>Phylogenomics of Brevibacillus.</title>
        <authorList>
            <person name="Dunlap C."/>
        </authorList>
    </citation>
    <scope>NUCLEOTIDE SEQUENCE [LARGE SCALE GENOMIC DNA]</scope>
    <source>
        <strain evidence="2 3">NRRL NRS 1219</strain>
    </source>
</reference>
<dbReference type="RefSeq" id="WP_005836623.1">
    <property type="nucleotide sequence ID" value="NZ_BJOD01000010.1"/>
</dbReference>
<keyword evidence="4" id="KW-1185">Reference proteome</keyword>
<dbReference type="AlphaFoldDB" id="A0A3M8AIK0"/>
<dbReference type="Proteomes" id="UP000317180">
    <property type="component" value="Unassembled WGS sequence"/>
</dbReference>
<evidence type="ECO:0000313" key="2">
    <source>
        <dbReference type="EMBL" id="RNB51010.1"/>
    </source>
</evidence>
<reference evidence="1 4" key="2">
    <citation type="submission" date="2019-06" db="EMBL/GenBank/DDBJ databases">
        <title>Whole genome shotgun sequence of Brevibacillus agri NBRC 15538.</title>
        <authorList>
            <person name="Hosoyama A."/>
            <person name="Uohara A."/>
            <person name="Ohji S."/>
            <person name="Ichikawa N."/>
        </authorList>
    </citation>
    <scope>NUCLEOTIDE SEQUENCE [LARGE SCALE GENOMIC DNA]</scope>
    <source>
        <strain evidence="1 4">NBRC 15538</strain>
    </source>
</reference>
<dbReference type="Gene3D" id="3.10.450.420">
    <property type="match status" value="1"/>
</dbReference>
<evidence type="ECO:0000313" key="3">
    <source>
        <dbReference type="Proteomes" id="UP000276178"/>
    </source>
</evidence>
<dbReference type="Proteomes" id="UP000276178">
    <property type="component" value="Unassembled WGS sequence"/>
</dbReference>